<evidence type="ECO:0000313" key="1">
    <source>
        <dbReference type="EMBL" id="KQM09274.1"/>
    </source>
</evidence>
<dbReference type="Proteomes" id="UP000054172">
    <property type="component" value="Unassembled WGS sequence"/>
</dbReference>
<protein>
    <submittedName>
        <fullName evidence="1">Uncharacterized protein</fullName>
    </submittedName>
</protein>
<dbReference type="STRING" id="1702214.AL399_02585"/>
<evidence type="ECO:0000313" key="2">
    <source>
        <dbReference type="Proteomes" id="UP000054172"/>
    </source>
</evidence>
<gene>
    <name evidence="1" type="ORF">AL399_02585</name>
</gene>
<name>A0A0Q4B9F8_9BACT</name>
<comment type="caution">
    <text evidence="1">The sequence shown here is derived from an EMBL/GenBank/DDBJ whole genome shotgun (WGS) entry which is preliminary data.</text>
</comment>
<reference evidence="1" key="1">
    <citation type="submission" date="2015-08" db="EMBL/GenBank/DDBJ databases">
        <title>Candidatus Bacteriodes Periocalifornicus.</title>
        <authorList>
            <person name="McLean J.S."/>
            <person name="Kelley S."/>
        </authorList>
    </citation>
    <scope>NUCLEOTIDE SEQUENCE [LARGE SCALE GENOMIC DNA]</scope>
    <source>
        <strain evidence="1">12B</strain>
    </source>
</reference>
<sequence length="80" mass="8744">MAKKRRPALTDIQDALHAQTRYLTGGEASLPLSADSLHKLQVLAEYQGTTVEALLQLAVDDLLSLRARQLKAAMDERGEA</sequence>
<dbReference type="AlphaFoldDB" id="A0A0Q4B9F8"/>
<proteinExistence type="predicted"/>
<dbReference type="PATRIC" id="fig|1702214.3.peg.707"/>
<dbReference type="EMBL" id="LIIK01000008">
    <property type="protein sequence ID" value="KQM09274.1"/>
    <property type="molecule type" value="Genomic_DNA"/>
</dbReference>
<keyword evidence="2" id="KW-1185">Reference proteome</keyword>
<organism evidence="1 2">
    <name type="scientific">Candidatus [Bacteroides] periocalifornicus</name>
    <dbReference type="NCBI Taxonomy" id="1702214"/>
    <lineage>
        <taxon>Bacteria</taxon>
        <taxon>Pseudomonadati</taxon>
        <taxon>Bacteroidota</taxon>
    </lineage>
</organism>
<accession>A0A0Q4B9F8</accession>